<proteinExistence type="predicted"/>
<feature type="binding site" evidence="1">
    <location>
        <position position="167"/>
    </location>
    <ligand>
        <name>Zn(2+)</name>
        <dbReference type="ChEBI" id="CHEBI:29105"/>
    </ligand>
</feature>
<dbReference type="PATRIC" id="fig|1423815.3.peg.2248"/>
<feature type="binding site" evidence="1">
    <location>
        <position position="5"/>
    </location>
    <ligand>
        <name>Zn(2+)</name>
        <dbReference type="ChEBI" id="CHEBI:29105"/>
    </ligand>
</feature>
<dbReference type="STRING" id="1423815.FC27_GL002192"/>
<keyword evidence="1" id="KW-0862">Zinc</keyword>
<dbReference type="Proteomes" id="UP000051647">
    <property type="component" value="Unassembled WGS sequence"/>
</dbReference>
<keyword evidence="1" id="KW-0479">Metal-binding</keyword>
<feature type="binding site" evidence="1">
    <location>
        <position position="163"/>
    </location>
    <ligand>
        <name>Zn(2+)</name>
        <dbReference type="ChEBI" id="CHEBI:29105"/>
    </ligand>
</feature>
<reference evidence="2 3" key="1">
    <citation type="journal article" date="2015" name="Genome Announc.">
        <title>Expanding the biotechnology potential of lactobacilli through comparative genomics of 213 strains and associated genera.</title>
        <authorList>
            <person name="Sun Z."/>
            <person name="Harris H.M."/>
            <person name="McCann A."/>
            <person name="Guo C."/>
            <person name="Argimon S."/>
            <person name="Zhang W."/>
            <person name="Yang X."/>
            <person name="Jeffery I.B."/>
            <person name="Cooney J.C."/>
            <person name="Kagawa T.F."/>
            <person name="Liu W."/>
            <person name="Song Y."/>
            <person name="Salvetti E."/>
            <person name="Wrobel A."/>
            <person name="Rasinkangas P."/>
            <person name="Parkhill J."/>
            <person name="Rea M.C."/>
            <person name="O'Sullivan O."/>
            <person name="Ritari J."/>
            <person name="Douillard F.P."/>
            <person name="Paul Ross R."/>
            <person name="Yang R."/>
            <person name="Briner A.E."/>
            <person name="Felis G.E."/>
            <person name="de Vos W.M."/>
            <person name="Barrangou R."/>
            <person name="Klaenhammer T.R."/>
            <person name="Caufield P.W."/>
            <person name="Cui Y."/>
            <person name="Zhang H."/>
            <person name="O'Toole P.W."/>
        </authorList>
    </citation>
    <scope>NUCLEOTIDE SEQUENCE [LARGE SCALE GENOMIC DNA]</scope>
    <source>
        <strain evidence="2 3">DSM 14857</strain>
    </source>
</reference>
<dbReference type="Pfam" id="PF03352">
    <property type="entry name" value="Adenine_glyco"/>
    <property type="match status" value="1"/>
</dbReference>
<evidence type="ECO:0000313" key="3">
    <source>
        <dbReference type="Proteomes" id="UP000051647"/>
    </source>
</evidence>
<accession>A0A0R1SD10</accession>
<dbReference type="Gene3D" id="1.10.340.30">
    <property type="entry name" value="Hypothetical protein, domain 2"/>
    <property type="match status" value="1"/>
</dbReference>
<dbReference type="InterPro" id="IPR011257">
    <property type="entry name" value="DNA_glycosylase"/>
</dbReference>
<comment type="caution">
    <text evidence="2">The sequence shown here is derived from an EMBL/GenBank/DDBJ whole genome shotgun (WGS) entry which is preliminary data.</text>
</comment>
<dbReference type="eggNOG" id="COG2818">
    <property type="taxonomic scope" value="Bacteria"/>
</dbReference>
<sequence>MQKYHDTEWCKPSHDDKYFFEMLTLELSQAGLSWSTVIKRRDGYRQAFADFDVERVSKFDDQKQAELLQDESIIRNKLKVKATINNAQKIVEMHQAGENFSDYIWHFTDGKIIDHHFTDESQMPAQDELSQAVSKDLKKRGFRFVGPTIIYSFLQAVGVLNDHLDQCDFK</sequence>
<evidence type="ECO:0000313" key="2">
    <source>
        <dbReference type="EMBL" id="KRL67071.1"/>
    </source>
</evidence>
<dbReference type="GO" id="GO:0008725">
    <property type="term" value="F:DNA-3-methyladenine glycosylase activity"/>
    <property type="evidence" value="ECO:0007669"/>
    <property type="project" value="InterPro"/>
</dbReference>
<organism evidence="2 3">
    <name type="scientific">Companilactobacillus versmoldensis DSM 14857 = KCTC 3814</name>
    <dbReference type="NCBI Taxonomy" id="1423815"/>
    <lineage>
        <taxon>Bacteria</taxon>
        <taxon>Bacillati</taxon>
        <taxon>Bacillota</taxon>
        <taxon>Bacilli</taxon>
        <taxon>Lactobacillales</taxon>
        <taxon>Lactobacillaceae</taxon>
        <taxon>Companilactobacillus</taxon>
    </lineage>
</organism>
<gene>
    <name evidence="2" type="ORF">FC27_GL002192</name>
</gene>
<dbReference type="SUPFAM" id="SSF48150">
    <property type="entry name" value="DNA-glycosylase"/>
    <property type="match status" value="1"/>
</dbReference>
<keyword evidence="3" id="KW-1185">Reference proteome</keyword>
<dbReference type="GO" id="GO:0006284">
    <property type="term" value="P:base-excision repair"/>
    <property type="evidence" value="ECO:0007669"/>
    <property type="project" value="InterPro"/>
</dbReference>
<dbReference type="EMBL" id="AZFA01000008">
    <property type="protein sequence ID" value="KRL67071.1"/>
    <property type="molecule type" value="Genomic_DNA"/>
</dbReference>
<dbReference type="InterPro" id="IPR005019">
    <property type="entry name" value="Adenine_glyco"/>
</dbReference>
<dbReference type="PANTHER" id="PTHR30037:SF4">
    <property type="entry name" value="DNA-3-METHYLADENINE GLYCOSYLASE I"/>
    <property type="match status" value="1"/>
</dbReference>
<dbReference type="InterPro" id="IPR052891">
    <property type="entry name" value="DNA-3mA_glycosylase"/>
</dbReference>
<dbReference type="GO" id="GO:0046872">
    <property type="term" value="F:metal ion binding"/>
    <property type="evidence" value="ECO:0007669"/>
    <property type="project" value="UniProtKB-KW"/>
</dbReference>
<evidence type="ECO:0000256" key="1">
    <source>
        <dbReference type="PIRSR" id="PIRSR605019-1"/>
    </source>
</evidence>
<name>A0A0R1SD10_9LACO</name>
<dbReference type="AlphaFoldDB" id="A0A0R1SD10"/>
<dbReference type="PANTHER" id="PTHR30037">
    <property type="entry name" value="DNA-3-METHYLADENINE GLYCOSYLASE 1"/>
    <property type="match status" value="1"/>
</dbReference>
<protein>
    <submittedName>
        <fullName evidence="2">DNA-3-methyladenine glycosylase I</fullName>
    </submittedName>
</protein>